<dbReference type="PANTHER" id="PTHR33112:SF16">
    <property type="entry name" value="HETEROKARYON INCOMPATIBILITY DOMAIN-CONTAINING PROTEIN"/>
    <property type="match status" value="1"/>
</dbReference>
<dbReference type="PANTHER" id="PTHR33112">
    <property type="entry name" value="DOMAIN PROTEIN, PUTATIVE-RELATED"/>
    <property type="match status" value="1"/>
</dbReference>
<dbReference type="InterPro" id="IPR010730">
    <property type="entry name" value="HET"/>
</dbReference>
<reference evidence="2" key="1">
    <citation type="submission" date="2023-02" db="EMBL/GenBank/DDBJ databases">
        <title>Colletotrichum kahawae CIFC_Que2 genome sequencing and assembly.</title>
        <authorList>
            <person name="Baroncelli R."/>
        </authorList>
    </citation>
    <scope>NUCLEOTIDE SEQUENCE</scope>
    <source>
        <strain evidence="2">CIFC_Que2</strain>
    </source>
</reference>
<dbReference type="AlphaFoldDB" id="A0AAD9YIN1"/>
<dbReference type="Proteomes" id="UP001281614">
    <property type="component" value="Unassembled WGS sequence"/>
</dbReference>
<organism evidence="2 3">
    <name type="scientific">Colletotrichum kahawae</name>
    <name type="common">Coffee berry disease fungus</name>
    <dbReference type="NCBI Taxonomy" id="34407"/>
    <lineage>
        <taxon>Eukaryota</taxon>
        <taxon>Fungi</taxon>
        <taxon>Dikarya</taxon>
        <taxon>Ascomycota</taxon>
        <taxon>Pezizomycotina</taxon>
        <taxon>Sordariomycetes</taxon>
        <taxon>Hypocreomycetidae</taxon>
        <taxon>Glomerellales</taxon>
        <taxon>Glomerellaceae</taxon>
        <taxon>Colletotrichum</taxon>
        <taxon>Colletotrichum gloeosporioides species complex</taxon>
    </lineage>
</organism>
<dbReference type="Pfam" id="PF06985">
    <property type="entry name" value="HET"/>
    <property type="match status" value="1"/>
</dbReference>
<keyword evidence="3" id="KW-1185">Reference proteome</keyword>
<feature type="domain" description="Heterokaryon incompatibility" evidence="1">
    <location>
        <begin position="5"/>
        <end position="104"/>
    </location>
</feature>
<evidence type="ECO:0000313" key="3">
    <source>
        <dbReference type="Proteomes" id="UP001281614"/>
    </source>
</evidence>
<gene>
    <name evidence="2" type="ORF">CKAH01_16070</name>
</gene>
<evidence type="ECO:0000313" key="2">
    <source>
        <dbReference type="EMBL" id="KAK2762913.1"/>
    </source>
</evidence>
<sequence length="104" mass="12167">MVGFGIKFIWIDSLCIIQDSRDDWRAEAATMCDVYRNSLLNISACAAAENSELSFQNRDTGTIRPMEITPRWRSVDNERFLVTNTDIWMQEVEESPLYRRSWVL</sequence>
<dbReference type="EMBL" id="VYYT01000149">
    <property type="protein sequence ID" value="KAK2762913.1"/>
    <property type="molecule type" value="Genomic_DNA"/>
</dbReference>
<name>A0AAD9YIN1_COLKA</name>
<comment type="caution">
    <text evidence="2">The sequence shown here is derived from an EMBL/GenBank/DDBJ whole genome shotgun (WGS) entry which is preliminary data.</text>
</comment>
<accession>A0AAD9YIN1</accession>
<protein>
    <submittedName>
        <fullName evidence="2">Tol protein</fullName>
    </submittedName>
</protein>
<evidence type="ECO:0000259" key="1">
    <source>
        <dbReference type="Pfam" id="PF06985"/>
    </source>
</evidence>
<proteinExistence type="predicted"/>